<dbReference type="InterPro" id="IPR010918">
    <property type="entry name" value="PurM-like_C_dom"/>
</dbReference>
<dbReference type="Pfam" id="PF22689">
    <property type="entry name" value="FGAR-AT_PurM_N-like"/>
    <property type="match status" value="1"/>
</dbReference>
<evidence type="ECO:0000256" key="4">
    <source>
        <dbReference type="ARBA" id="ARBA00022755"/>
    </source>
</evidence>
<dbReference type="OrthoDB" id="6666987at2759"/>
<dbReference type="FunFam" id="1.10.8.750:FF:000001">
    <property type="entry name" value="Putative phosphoribosylformylglycinamidine synthase"/>
    <property type="match status" value="1"/>
</dbReference>
<protein>
    <recommendedName>
        <fullName evidence="14">Phosphoribosylformylglycinamidine synthase</fullName>
    </recommendedName>
</protein>
<dbReference type="GO" id="GO:0046872">
    <property type="term" value="F:metal ion binding"/>
    <property type="evidence" value="ECO:0007669"/>
    <property type="project" value="UniProtKB-KW"/>
</dbReference>
<dbReference type="InterPro" id="IPR036921">
    <property type="entry name" value="PurM-like_N_sf"/>
</dbReference>
<feature type="domain" description="PurM-like C-terminal" evidence="8">
    <location>
        <begin position="440"/>
        <end position="596"/>
    </location>
</feature>
<accession>A0A813GTL8</accession>
<evidence type="ECO:0000259" key="9">
    <source>
        <dbReference type="Pfam" id="PF18072"/>
    </source>
</evidence>
<gene>
    <name evidence="12" type="ORF">PGLA1383_LOCUS43153</name>
</gene>
<keyword evidence="1" id="KW-0436">Ligase</keyword>
<feature type="transmembrane region" description="Helical" evidence="7">
    <location>
        <begin position="1182"/>
        <end position="1204"/>
    </location>
</feature>
<dbReference type="InterPro" id="IPR040707">
    <property type="entry name" value="FGAR-AT_N"/>
</dbReference>
<dbReference type="OMA" id="EVIHYYR"/>
<keyword evidence="7" id="KW-0472">Membrane</keyword>
<dbReference type="Gene3D" id="1.10.8.750">
    <property type="entry name" value="Phosphoribosylformylglycinamidine synthase, linker domain"/>
    <property type="match status" value="1"/>
</dbReference>
<dbReference type="PANTHER" id="PTHR10099:SF1">
    <property type="entry name" value="PHOSPHORIBOSYLFORMYLGLYCINAMIDINE SYNTHASE"/>
    <property type="match status" value="1"/>
</dbReference>
<keyword evidence="7" id="KW-0812">Transmembrane</keyword>
<reference evidence="12" key="1">
    <citation type="submission" date="2021-02" db="EMBL/GenBank/DDBJ databases">
        <authorList>
            <person name="Dougan E. K."/>
            <person name="Rhodes N."/>
            <person name="Thang M."/>
            <person name="Chan C."/>
        </authorList>
    </citation>
    <scope>NUCLEOTIDE SEQUENCE</scope>
</reference>
<sequence length="1212" mass="129873">MAIPLVHYYRLADLHTSPALQKKAEELGFALLGSEICFNIQITAALDQQDKDKLEYLLKETFEPEKCRLSVSFISAGGSVQEVGPRQQFTSAWSTNAVSICEAMGLAKVVRIEKSRRYHVQPRDNKASLSAFSQLVHDRMTECVYPDGITTFQQHSEPEAWSRVPVLAQGRKALEELSKEKGLGYDEQDIDYYLRIFKDELKRDPTTVECFDLAQGNSEHSRHWFFGGKCVIDGETMPKTLFEWVKRPFKENPSNSIIAFHDNSSALRGFQHTAFLPDTAGSQDTAAPAAFKESSRDFDLTLTVETHNFPCGIAPFPGAETGAGGRLRDGMSTGKGSLVVAAIAGYGVGNLHMPGYKMPWEQEDFQYPPTMAPPLQVLLDCSNGASDYGNKFGEPLICGWTRSCGQRLDTGERFEWVKPIMLSGGIGQMDHAHVAKDDPKPGQLVIKIGGPAYRIGVGGGAASSMVAGDNAAELDYNAVQRADAEMGQKVNRVVRACVELGDKNPITSIHDQGAGGSGNVLKEICEPVGAVIDIRKMKVGDPSMSVLELWTAEFQENCALLIDAQNEAVFGAICSRERVPYAVVGTITGDGKVVVKDTRDNSEPVDLQLDLVLGKMPQKTFNMKRLYNKLPRALDLPASLSVEVALERGVLRLLSVGSKRFLTNKVDRSVTGQIAQQQCVGPLQTPLSNFACIAQSPLSTTGGATAIGEQPLKGLAGDPASCRCMAHLAVAEALTNLVWVKISSLESVKASGNWMWAAKLDGEGPKMYDIAEAVSDMMVELGVGIDGGKDSLSMAARVPLADGKAETAKSPGQFVLSVYAPVPDVRIKVTPDLKTHGDGVLLFVDLGLGAPVLGGSALSQAHFARFLELPYNVIPVRLNSSIASLQVFGQIGQGVPPDVNTPALKAALGEHGSGSTLRMLRLSRLATRIDLSGRSPGQQELAAEASQIERCAMDLDRGGDPEQALVCYQQVAERLAKAAAACPEGNPDRAVLARHAGQVLGRVVYLESLGGSPATAPPEVHIGFERLSDGQTHGPLRHEDADGFHVVQRTNSVEEDATERSKPSWRKQAASAAAVGGTAGLLVLHAPIVAVAMAAGAAYATTRKDSAGDAARSMGDMGLQAAKHTRSVAEEYKVPERVDHAMSGVRSLDERYRVSERTQAAASSSAGTLKEINRKHQVTSKIGSGVVTATSGLIGVTSTAVGWVSRTMASRR</sequence>
<dbReference type="Pfam" id="PF18072">
    <property type="entry name" value="FGAR-AT_linker"/>
    <property type="match status" value="1"/>
</dbReference>
<dbReference type="PANTHER" id="PTHR10099">
    <property type="entry name" value="PHOSPHORIBOSYLFORMYLGLYCINAMIDINE SYNTHASE"/>
    <property type="match status" value="1"/>
</dbReference>
<dbReference type="GO" id="GO:0005524">
    <property type="term" value="F:ATP binding"/>
    <property type="evidence" value="ECO:0007669"/>
    <property type="project" value="UniProtKB-KW"/>
</dbReference>
<dbReference type="Pfam" id="PF02769">
    <property type="entry name" value="AIRS_C"/>
    <property type="match status" value="1"/>
</dbReference>
<dbReference type="InterPro" id="IPR041609">
    <property type="entry name" value="PurL_linker"/>
</dbReference>
<comment type="caution">
    <text evidence="12">The sequence shown here is derived from an EMBL/GenBank/DDBJ whole genome shotgun (WGS) entry which is preliminary data.</text>
</comment>
<dbReference type="GO" id="GO:0005737">
    <property type="term" value="C:cytoplasm"/>
    <property type="evidence" value="ECO:0007669"/>
    <property type="project" value="TreeGrafter"/>
</dbReference>
<keyword evidence="7" id="KW-1133">Transmembrane helix</keyword>
<dbReference type="SUPFAM" id="SSF55326">
    <property type="entry name" value="PurM N-terminal domain-like"/>
    <property type="match status" value="2"/>
</dbReference>
<evidence type="ECO:0000259" key="10">
    <source>
        <dbReference type="Pfam" id="PF18076"/>
    </source>
</evidence>
<dbReference type="SUPFAM" id="SSF82697">
    <property type="entry name" value="PurS-like"/>
    <property type="match status" value="1"/>
</dbReference>
<dbReference type="FunFam" id="3.90.650.10:FF:000024">
    <property type="entry name" value="Phosphoribosylformylglycinamidine synthase"/>
    <property type="match status" value="1"/>
</dbReference>
<evidence type="ECO:0008006" key="14">
    <source>
        <dbReference type="Google" id="ProtNLM"/>
    </source>
</evidence>
<feature type="domain" description="Phosphoribosylformylglycinamidine synthase N-terminal" evidence="10">
    <location>
        <begin position="36"/>
        <end position="147"/>
    </location>
</feature>
<evidence type="ECO:0000259" key="11">
    <source>
        <dbReference type="Pfam" id="PF22689"/>
    </source>
</evidence>
<keyword evidence="4" id="KW-0658">Purine biosynthesis</keyword>
<evidence type="ECO:0000313" key="13">
    <source>
        <dbReference type="Proteomes" id="UP000654075"/>
    </source>
</evidence>
<dbReference type="SUPFAM" id="SSF56042">
    <property type="entry name" value="PurM C-terminal domain-like"/>
    <property type="match status" value="1"/>
</dbReference>
<dbReference type="Pfam" id="PF18076">
    <property type="entry name" value="FGAR-AT_N"/>
    <property type="match status" value="1"/>
</dbReference>
<dbReference type="GO" id="GO:0006164">
    <property type="term" value="P:purine nucleotide biosynthetic process"/>
    <property type="evidence" value="ECO:0007669"/>
    <property type="project" value="UniProtKB-KW"/>
</dbReference>
<dbReference type="EMBL" id="CAJNNV010028934">
    <property type="protein sequence ID" value="CAE8626204.1"/>
    <property type="molecule type" value="Genomic_DNA"/>
</dbReference>
<keyword evidence="3" id="KW-0547">Nucleotide-binding</keyword>
<keyword evidence="2" id="KW-0479">Metal-binding</keyword>
<feature type="domain" description="Phosphoribosylformylglycinamidine synthase linker" evidence="9">
    <location>
        <begin position="174"/>
        <end position="223"/>
    </location>
</feature>
<evidence type="ECO:0000259" key="8">
    <source>
        <dbReference type="Pfam" id="PF02769"/>
    </source>
</evidence>
<dbReference type="NCBIfam" id="NF003672">
    <property type="entry name" value="PRK05297.1"/>
    <property type="match status" value="1"/>
</dbReference>
<evidence type="ECO:0000256" key="5">
    <source>
        <dbReference type="ARBA" id="ARBA00022840"/>
    </source>
</evidence>
<proteinExistence type="predicted"/>
<keyword evidence="13" id="KW-1185">Reference proteome</keyword>
<name>A0A813GTL8_POLGL</name>
<dbReference type="Proteomes" id="UP000654075">
    <property type="component" value="Unassembled WGS sequence"/>
</dbReference>
<dbReference type="SUPFAM" id="SSF109736">
    <property type="entry name" value="FGAM synthase PurL, linker domain"/>
    <property type="match status" value="1"/>
</dbReference>
<evidence type="ECO:0000256" key="3">
    <source>
        <dbReference type="ARBA" id="ARBA00022741"/>
    </source>
</evidence>
<evidence type="ECO:0000256" key="2">
    <source>
        <dbReference type="ARBA" id="ARBA00022723"/>
    </source>
</evidence>
<keyword evidence="5" id="KW-0067">ATP-binding</keyword>
<organism evidence="12 13">
    <name type="scientific">Polarella glacialis</name>
    <name type="common">Dinoflagellate</name>
    <dbReference type="NCBI Taxonomy" id="89957"/>
    <lineage>
        <taxon>Eukaryota</taxon>
        <taxon>Sar</taxon>
        <taxon>Alveolata</taxon>
        <taxon>Dinophyceae</taxon>
        <taxon>Suessiales</taxon>
        <taxon>Suessiaceae</taxon>
        <taxon>Polarella</taxon>
    </lineage>
</organism>
<keyword evidence="6" id="KW-0460">Magnesium</keyword>
<dbReference type="CDD" id="cd02203">
    <property type="entry name" value="PurL_repeat1"/>
    <property type="match status" value="1"/>
</dbReference>
<feature type="domain" description="FGAR-AT PurM N-terminal-like" evidence="11">
    <location>
        <begin position="658"/>
        <end position="821"/>
    </location>
</feature>
<dbReference type="InterPro" id="IPR036604">
    <property type="entry name" value="PurS-like_sf"/>
</dbReference>
<evidence type="ECO:0000256" key="1">
    <source>
        <dbReference type="ARBA" id="ARBA00022598"/>
    </source>
</evidence>
<dbReference type="GO" id="GO:0004642">
    <property type="term" value="F:phosphoribosylformylglycinamidine synthase activity"/>
    <property type="evidence" value="ECO:0007669"/>
    <property type="project" value="TreeGrafter"/>
</dbReference>
<dbReference type="AlphaFoldDB" id="A0A813GTL8"/>
<evidence type="ECO:0000313" key="12">
    <source>
        <dbReference type="EMBL" id="CAE8626204.1"/>
    </source>
</evidence>
<dbReference type="Gene3D" id="3.90.650.10">
    <property type="entry name" value="PurM-like C-terminal domain"/>
    <property type="match status" value="1"/>
</dbReference>
<dbReference type="InterPro" id="IPR036676">
    <property type="entry name" value="PurM-like_C_sf"/>
</dbReference>
<dbReference type="Gene3D" id="3.30.1330.10">
    <property type="entry name" value="PurM-like, N-terminal domain"/>
    <property type="match status" value="2"/>
</dbReference>
<dbReference type="InterPro" id="IPR055181">
    <property type="entry name" value="FGAR-AT_PurM_N-like"/>
</dbReference>
<evidence type="ECO:0000256" key="6">
    <source>
        <dbReference type="ARBA" id="ARBA00022842"/>
    </source>
</evidence>
<evidence type="ECO:0000256" key="7">
    <source>
        <dbReference type="SAM" id="Phobius"/>
    </source>
</evidence>